<keyword evidence="2" id="KW-1185">Reference proteome</keyword>
<comment type="caution">
    <text evidence="1">The sequence shown here is derived from an EMBL/GenBank/DDBJ whole genome shotgun (WGS) entry which is preliminary data.</text>
</comment>
<name>A0ACC1UA99_9AGAR</name>
<evidence type="ECO:0000313" key="2">
    <source>
        <dbReference type="Proteomes" id="UP001163835"/>
    </source>
</evidence>
<accession>A0ACC1UA99</accession>
<gene>
    <name evidence="1" type="ORF">F5876DRAFT_34569</name>
</gene>
<evidence type="ECO:0000313" key="1">
    <source>
        <dbReference type="EMBL" id="KAJ3813697.1"/>
    </source>
</evidence>
<dbReference type="EMBL" id="MU794986">
    <property type="protein sequence ID" value="KAJ3813697.1"/>
    <property type="molecule type" value="Genomic_DNA"/>
</dbReference>
<sequence length="376" mass="41956">MASPSFVKGLSLDTDSTRSHNIPAYFVNLLDVSGQDTTSNIELRFDKIAKEILHHLLLVLRNTNGTVTTFEVLELEFYFWMAEVHEDPFTHGAPEQTRSGNWYFHRAPQKSNDLRKSSAIVTGGYRGGTRKGLDLTFGPSLDIPSPYFSPPPLKETPIPSNRGGILLRTLQNTSTGRVISGPSLLVDEILKFNSVTSISDLVTKRWMGDVFAFRDNAHSAPSTSVLRFEEKDEAKIQAVRIYQSPRIGLGLSHPSVSPSFDNPRVVYLSKPYRYFVHPELLTSNGRPQTFLGILSSLETATLDKLGRKKLIDCICDQSGMKTHTVAKYLEYYSSGHGCSNLKSFIGSASRDSPSNYLRLMGVLWDERSRSVKDTVD</sequence>
<proteinExistence type="predicted"/>
<organism evidence="1 2">
    <name type="scientific">Lentinula aff. lateritia</name>
    <dbReference type="NCBI Taxonomy" id="2804960"/>
    <lineage>
        <taxon>Eukaryota</taxon>
        <taxon>Fungi</taxon>
        <taxon>Dikarya</taxon>
        <taxon>Basidiomycota</taxon>
        <taxon>Agaricomycotina</taxon>
        <taxon>Agaricomycetes</taxon>
        <taxon>Agaricomycetidae</taxon>
        <taxon>Agaricales</taxon>
        <taxon>Marasmiineae</taxon>
        <taxon>Omphalotaceae</taxon>
        <taxon>Lentinula</taxon>
    </lineage>
</organism>
<reference evidence="1" key="1">
    <citation type="submission" date="2022-09" db="EMBL/GenBank/DDBJ databases">
        <title>A Global Phylogenomic Analysis of the Shiitake Genus Lentinula.</title>
        <authorList>
            <consortium name="DOE Joint Genome Institute"/>
            <person name="Sierra-Patev S."/>
            <person name="Min B."/>
            <person name="Naranjo-Ortiz M."/>
            <person name="Looney B."/>
            <person name="Konkel Z."/>
            <person name="Slot J.C."/>
            <person name="Sakamoto Y."/>
            <person name="Steenwyk J.L."/>
            <person name="Rokas A."/>
            <person name="Carro J."/>
            <person name="Camarero S."/>
            <person name="Ferreira P."/>
            <person name="Molpeceres G."/>
            <person name="Ruiz-Duenas F.J."/>
            <person name="Serrano A."/>
            <person name="Henrissat B."/>
            <person name="Drula E."/>
            <person name="Hughes K.W."/>
            <person name="Mata J.L."/>
            <person name="Ishikawa N.K."/>
            <person name="Vargas-Isla R."/>
            <person name="Ushijima S."/>
            <person name="Smith C.A."/>
            <person name="Ahrendt S."/>
            <person name="Andreopoulos W."/>
            <person name="He G."/>
            <person name="Labutti K."/>
            <person name="Lipzen A."/>
            <person name="Ng V."/>
            <person name="Riley R."/>
            <person name="Sandor L."/>
            <person name="Barry K."/>
            <person name="Martinez A.T."/>
            <person name="Xiao Y."/>
            <person name="Gibbons J.G."/>
            <person name="Terashima K."/>
            <person name="Grigoriev I.V."/>
            <person name="Hibbett D.S."/>
        </authorList>
    </citation>
    <scope>NUCLEOTIDE SEQUENCE</scope>
    <source>
        <strain evidence="1">TMI1499</strain>
    </source>
</reference>
<dbReference type="Proteomes" id="UP001163835">
    <property type="component" value="Unassembled WGS sequence"/>
</dbReference>
<protein>
    <submittedName>
        <fullName evidence="1">Uncharacterized protein</fullName>
    </submittedName>
</protein>